<reference evidence="1 2" key="1">
    <citation type="journal article" date="2018" name="Mol. Ecol.">
        <title>The obligate alkalophilic soda-lake fungus Sodiomyces alkalinus has shifted to a protein diet.</title>
        <authorList>
            <person name="Grum-Grzhimaylo A.A."/>
            <person name="Falkoski D.L."/>
            <person name="van den Heuvel J."/>
            <person name="Valero-Jimenez C.A."/>
            <person name="Min B."/>
            <person name="Choi I.G."/>
            <person name="Lipzen A."/>
            <person name="Daum C.G."/>
            <person name="Aanen D.K."/>
            <person name="Tsang A."/>
            <person name="Henrissat B."/>
            <person name="Bilanenko E.N."/>
            <person name="de Vries R.P."/>
            <person name="van Kan J.A.L."/>
            <person name="Grigoriev I.V."/>
            <person name="Debets A.J.M."/>
        </authorList>
    </citation>
    <scope>NUCLEOTIDE SEQUENCE [LARGE SCALE GENOMIC DNA]</scope>
    <source>
        <strain evidence="1 2">F11</strain>
    </source>
</reference>
<name>A0A3N2PTU8_SODAK</name>
<dbReference type="AlphaFoldDB" id="A0A3N2PTU8"/>
<sequence length="246" mass="28252">MALPAARMLVKMSLLKQLYRLLVPPPPGRKNDDSPTAEPPSFDKAWNMVSLTPQLCSRFRNAIFGLKWVEPNDLTLSAEKLAHGDGGDYLYYQVEWCEFPESFAETLRNQLGPWESARPRYQTIDLGCKRTIDALREYTKAFWAVTRPVKPERILTLKVKRGDYKKTELMIRTQWVLMQMAAFSGAGDVRKLIPLTASKLPGDPEPARAGCGNDSDSEREDWYELLWDWDFDCDFYEFLSEPESEG</sequence>
<organism evidence="1 2">
    <name type="scientific">Sodiomyces alkalinus (strain CBS 110278 / VKM F-3762 / F11)</name>
    <name type="common">Alkaliphilic filamentous fungus</name>
    <dbReference type="NCBI Taxonomy" id="1314773"/>
    <lineage>
        <taxon>Eukaryota</taxon>
        <taxon>Fungi</taxon>
        <taxon>Dikarya</taxon>
        <taxon>Ascomycota</taxon>
        <taxon>Pezizomycotina</taxon>
        <taxon>Sordariomycetes</taxon>
        <taxon>Hypocreomycetidae</taxon>
        <taxon>Glomerellales</taxon>
        <taxon>Plectosphaerellaceae</taxon>
        <taxon>Sodiomyces</taxon>
    </lineage>
</organism>
<dbReference type="RefSeq" id="XP_028465670.1">
    <property type="nucleotide sequence ID" value="XM_028612030.1"/>
</dbReference>
<proteinExistence type="predicted"/>
<dbReference type="EMBL" id="ML119056">
    <property type="protein sequence ID" value="ROT37864.1"/>
    <property type="molecule type" value="Genomic_DNA"/>
</dbReference>
<gene>
    <name evidence="1" type="ORF">SODALDRAFT_333625</name>
</gene>
<dbReference type="Proteomes" id="UP000272025">
    <property type="component" value="Unassembled WGS sequence"/>
</dbReference>
<evidence type="ECO:0000313" key="2">
    <source>
        <dbReference type="Proteomes" id="UP000272025"/>
    </source>
</evidence>
<keyword evidence="2" id="KW-1185">Reference proteome</keyword>
<protein>
    <submittedName>
        <fullName evidence="1">Uncharacterized protein</fullName>
    </submittedName>
</protein>
<accession>A0A3N2PTU8</accession>
<dbReference type="GeneID" id="39580508"/>
<evidence type="ECO:0000313" key="1">
    <source>
        <dbReference type="EMBL" id="ROT37864.1"/>
    </source>
</evidence>
<dbReference type="OrthoDB" id="5416097at2759"/>